<reference evidence="1" key="1">
    <citation type="journal article" date="2021" name="bioRxiv">
        <title>Whole Genome Assembly and Annotation of Northern Wild Rice, Zizania palustris L., Supports a Whole Genome Duplication in the Zizania Genus.</title>
        <authorList>
            <person name="Haas M."/>
            <person name="Kono T."/>
            <person name="Macchietto M."/>
            <person name="Millas R."/>
            <person name="McGilp L."/>
            <person name="Shao M."/>
            <person name="Duquette J."/>
            <person name="Hirsch C.N."/>
            <person name="Kimball J."/>
        </authorList>
    </citation>
    <scope>NUCLEOTIDE SEQUENCE</scope>
    <source>
        <tissue evidence="1">Fresh leaf tissue</tissue>
    </source>
</reference>
<organism evidence="1 2">
    <name type="scientific">Zizania palustris</name>
    <name type="common">Northern wild rice</name>
    <dbReference type="NCBI Taxonomy" id="103762"/>
    <lineage>
        <taxon>Eukaryota</taxon>
        <taxon>Viridiplantae</taxon>
        <taxon>Streptophyta</taxon>
        <taxon>Embryophyta</taxon>
        <taxon>Tracheophyta</taxon>
        <taxon>Spermatophyta</taxon>
        <taxon>Magnoliopsida</taxon>
        <taxon>Liliopsida</taxon>
        <taxon>Poales</taxon>
        <taxon>Poaceae</taxon>
        <taxon>BOP clade</taxon>
        <taxon>Oryzoideae</taxon>
        <taxon>Oryzeae</taxon>
        <taxon>Zizaniinae</taxon>
        <taxon>Zizania</taxon>
    </lineage>
</organism>
<dbReference type="AlphaFoldDB" id="A0A8J5STH1"/>
<proteinExistence type="predicted"/>
<reference evidence="1" key="2">
    <citation type="submission" date="2021-02" db="EMBL/GenBank/DDBJ databases">
        <authorList>
            <person name="Kimball J.A."/>
            <person name="Haas M.W."/>
            <person name="Macchietto M."/>
            <person name="Kono T."/>
            <person name="Duquette J."/>
            <person name="Shao M."/>
        </authorList>
    </citation>
    <scope>NUCLEOTIDE SEQUENCE</scope>
    <source>
        <tissue evidence="1">Fresh leaf tissue</tissue>
    </source>
</reference>
<sequence>MARLYPHKWPVPASTCTARHPTDPPGLASLLLSCKRPACPDPGAYHPLDAIHLPIVPLPMASLRTPLNPLGSSTLCSGGGLATRGARSCYRFRTDDGGVVDVAVSGKEGDDGRAELSFDARRSLFFLSFLL</sequence>
<evidence type="ECO:0000313" key="2">
    <source>
        <dbReference type="Proteomes" id="UP000729402"/>
    </source>
</evidence>
<name>A0A8J5STH1_ZIZPA</name>
<accession>A0A8J5STH1</accession>
<dbReference type="PROSITE" id="PS51257">
    <property type="entry name" value="PROKAR_LIPOPROTEIN"/>
    <property type="match status" value="1"/>
</dbReference>
<protein>
    <submittedName>
        <fullName evidence="1">Uncharacterized protein</fullName>
    </submittedName>
</protein>
<evidence type="ECO:0000313" key="1">
    <source>
        <dbReference type="EMBL" id="KAG8068903.1"/>
    </source>
</evidence>
<keyword evidence="2" id="KW-1185">Reference proteome</keyword>
<gene>
    <name evidence="1" type="ORF">GUJ93_ZPchr0005g14608</name>
</gene>
<dbReference type="EMBL" id="JAAALK010000284">
    <property type="protein sequence ID" value="KAG8068903.1"/>
    <property type="molecule type" value="Genomic_DNA"/>
</dbReference>
<comment type="caution">
    <text evidence="1">The sequence shown here is derived from an EMBL/GenBank/DDBJ whole genome shotgun (WGS) entry which is preliminary data.</text>
</comment>
<dbReference type="Proteomes" id="UP000729402">
    <property type="component" value="Unassembled WGS sequence"/>
</dbReference>